<evidence type="ECO:0000259" key="2">
    <source>
        <dbReference type="PROSITE" id="PS50181"/>
    </source>
</evidence>
<evidence type="ECO:0000313" key="3">
    <source>
        <dbReference type="EMBL" id="RPB19020.1"/>
    </source>
</evidence>
<feature type="domain" description="F-box" evidence="2">
    <location>
        <begin position="64"/>
        <end position="113"/>
    </location>
</feature>
<dbReference type="InParanoid" id="A0A3N4L805"/>
<dbReference type="OrthoDB" id="3220023at2759"/>
<dbReference type="SUPFAM" id="SSF81383">
    <property type="entry name" value="F-box domain"/>
    <property type="match status" value="1"/>
</dbReference>
<dbReference type="InterPro" id="IPR036047">
    <property type="entry name" value="F-box-like_dom_sf"/>
</dbReference>
<gene>
    <name evidence="3" type="ORF">L211DRAFT_871506</name>
</gene>
<organism evidence="3 4">
    <name type="scientific">Terfezia boudieri ATCC MYA-4762</name>
    <dbReference type="NCBI Taxonomy" id="1051890"/>
    <lineage>
        <taxon>Eukaryota</taxon>
        <taxon>Fungi</taxon>
        <taxon>Dikarya</taxon>
        <taxon>Ascomycota</taxon>
        <taxon>Pezizomycotina</taxon>
        <taxon>Pezizomycetes</taxon>
        <taxon>Pezizales</taxon>
        <taxon>Pezizaceae</taxon>
        <taxon>Terfezia</taxon>
    </lineage>
</organism>
<dbReference type="AlphaFoldDB" id="A0A3N4L805"/>
<accession>A0A3N4L805</accession>
<dbReference type="PROSITE" id="PS50181">
    <property type="entry name" value="FBOX"/>
    <property type="match status" value="1"/>
</dbReference>
<dbReference type="EMBL" id="ML121601">
    <property type="protein sequence ID" value="RPB19020.1"/>
    <property type="molecule type" value="Genomic_DNA"/>
</dbReference>
<name>A0A3N4L805_9PEZI</name>
<reference evidence="3 4" key="1">
    <citation type="journal article" date="2018" name="Nat. Ecol. Evol.">
        <title>Pezizomycetes genomes reveal the molecular basis of ectomycorrhizal truffle lifestyle.</title>
        <authorList>
            <person name="Murat C."/>
            <person name="Payen T."/>
            <person name="Noel B."/>
            <person name="Kuo A."/>
            <person name="Morin E."/>
            <person name="Chen J."/>
            <person name="Kohler A."/>
            <person name="Krizsan K."/>
            <person name="Balestrini R."/>
            <person name="Da Silva C."/>
            <person name="Montanini B."/>
            <person name="Hainaut M."/>
            <person name="Levati E."/>
            <person name="Barry K.W."/>
            <person name="Belfiori B."/>
            <person name="Cichocki N."/>
            <person name="Clum A."/>
            <person name="Dockter R.B."/>
            <person name="Fauchery L."/>
            <person name="Guy J."/>
            <person name="Iotti M."/>
            <person name="Le Tacon F."/>
            <person name="Lindquist E.A."/>
            <person name="Lipzen A."/>
            <person name="Malagnac F."/>
            <person name="Mello A."/>
            <person name="Molinier V."/>
            <person name="Miyauchi S."/>
            <person name="Poulain J."/>
            <person name="Riccioni C."/>
            <person name="Rubini A."/>
            <person name="Sitrit Y."/>
            <person name="Splivallo R."/>
            <person name="Traeger S."/>
            <person name="Wang M."/>
            <person name="Zifcakova L."/>
            <person name="Wipf D."/>
            <person name="Zambonelli A."/>
            <person name="Paolocci F."/>
            <person name="Nowrousian M."/>
            <person name="Ottonello S."/>
            <person name="Baldrian P."/>
            <person name="Spatafora J.W."/>
            <person name="Henrissat B."/>
            <person name="Nagy L.G."/>
            <person name="Aury J.M."/>
            <person name="Wincker P."/>
            <person name="Grigoriev I.V."/>
            <person name="Bonfante P."/>
            <person name="Martin F.M."/>
        </authorList>
    </citation>
    <scope>NUCLEOTIDE SEQUENCE [LARGE SCALE GENOMIC DNA]</scope>
    <source>
        <strain evidence="3 4">ATCC MYA-4762</strain>
    </source>
</reference>
<evidence type="ECO:0000256" key="1">
    <source>
        <dbReference type="SAM" id="MobiDB-lite"/>
    </source>
</evidence>
<evidence type="ECO:0000313" key="4">
    <source>
        <dbReference type="Proteomes" id="UP000267821"/>
    </source>
</evidence>
<dbReference type="InterPro" id="IPR001810">
    <property type="entry name" value="F-box_dom"/>
</dbReference>
<proteinExistence type="predicted"/>
<sequence length="566" mass="65553">MQKRMLNSAPETPRRSKRSRKPAADRINFYTDYPTSNRRRVSRKYDSHIFGDGVGLDTGNLNANCPLVKLPQEILSQIAQYLHPRDAIFLSLTNRTLYFGALSSENSFLWYNLGDFKHLIPAHDPRWINNAHWHFMYEVSDEEKSRVAARLCKDEKQHPDNIILKLTFGKRRLPENSPFAKYYPASEGLPPTGVSYRDMLVQTMLGDTLTGCQWCLREPLTQKVFHGWAMRVCHDCFHMNVLPLREIRCLDIDTSRLGIGTGKRIDGNGYRSGVWKATVERLVRASYGPQACLKSVMGEIRAARLKKLEEHEAARKEYRRKIHLLIFEYIKILWQFIGAVDTLSNIDTSHVQALDGIRNLEESSWLPSNENLMGDVRLWLPIASHFPASDLKLEWFLPTADSNFYRKYTSNSEEPTCKNNILGLGRPWMRCTMKRDPKSNWLALAAWTITRSVITRVKRFVPPLKGLPGYRIDEMRLAFGNSFRRKWEERCNTYCPINYSDTFEKELYLWWQGEEAFGPGWSSSVSKEIRMIASGWKEEFERETEAVWVKAGLELYRLGTNGNSST</sequence>
<dbReference type="Proteomes" id="UP000267821">
    <property type="component" value="Unassembled WGS sequence"/>
</dbReference>
<protein>
    <recommendedName>
        <fullName evidence="2">F-box domain-containing protein</fullName>
    </recommendedName>
</protein>
<keyword evidence="4" id="KW-1185">Reference proteome</keyword>
<feature type="region of interest" description="Disordered" evidence="1">
    <location>
        <begin position="1"/>
        <end position="23"/>
    </location>
</feature>